<feature type="domain" description="F-box" evidence="3">
    <location>
        <begin position="219"/>
        <end position="269"/>
    </location>
</feature>
<dbReference type="STRING" id="1016849.A0A0D1YGS0"/>
<sequence>MDESASALEQFRQQWKEEVTARSKRSDNKLSEPRQPDRTRRPSEARLERPINKPPTRHPISDIKDDSDHHSDPDHGSERPQGASSNLAQQMEALSIENVDDDEFTPKPSIKDPKSALEHFEHAVERERQGQLGDSVSHYRKAYRLDAKVDQSYRQKHFPTKSKPTDPNPSGAPVTVPSTAHHSSKEPTEQLTIDELIDSLAESQIPGAPPIIEGEQPPPCSIKKLPTEVLLELLRHVAIRDPAVFVRLSLVCKKLAYHVFTDNNIWKRVAMGREFGLAAQQYNFVTDLQGRELIFREVGDEDDEDLAPSRVGESAFPKEVIWRDVFHSYPRIRFTGVYISTVNYTRPGGASASAFTWSNPIHVVTYYRYLRFFRDGTCISLLTTDEPIDVVHHLTPENLSYVRGGKKEATNLLKSTSASTKQTRTGSQLPAGGVSTGVAPPPAAQHVMKQALRGRWRLCHPSLEPAIAETTPIDQPNPTAISPGDLHIETEGAGPRYMYTMHLSLKNAGSARSKHTTKNNKLQWKGFWSYNMLTNDWAEFSLRHDKPFHFSRVKGYGLGY</sequence>
<feature type="compositionally biased region" description="Basic and acidic residues" evidence="2">
    <location>
        <begin position="59"/>
        <end position="78"/>
    </location>
</feature>
<gene>
    <name evidence="4" type="ORF">PV11_07713</name>
</gene>
<feature type="region of interest" description="Disordered" evidence="2">
    <location>
        <begin position="1"/>
        <end position="119"/>
    </location>
</feature>
<dbReference type="EMBL" id="KN846953">
    <property type="protein sequence ID" value="KIV80194.1"/>
    <property type="molecule type" value="Genomic_DNA"/>
</dbReference>
<dbReference type="GO" id="GO:0005737">
    <property type="term" value="C:cytoplasm"/>
    <property type="evidence" value="ECO:0007669"/>
    <property type="project" value="TreeGrafter"/>
</dbReference>
<feature type="compositionally biased region" description="Basic and acidic residues" evidence="2">
    <location>
        <begin position="109"/>
        <end position="119"/>
    </location>
</feature>
<feature type="compositionally biased region" description="Polar residues" evidence="2">
    <location>
        <begin position="415"/>
        <end position="428"/>
    </location>
</feature>
<dbReference type="AlphaFoldDB" id="A0A0D1YGS0"/>
<evidence type="ECO:0000313" key="5">
    <source>
        <dbReference type="Proteomes" id="UP000053599"/>
    </source>
</evidence>
<dbReference type="Pfam" id="PF19270">
    <property type="entry name" value="FBO_C"/>
    <property type="match status" value="1"/>
</dbReference>
<evidence type="ECO:0000259" key="3">
    <source>
        <dbReference type="PROSITE" id="PS50181"/>
    </source>
</evidence>
<dbReference type="InterPro" id="IPR001810">
    <property type="entry name" value="F-box_dom"/>
</dbReference>
<dbReference type="GO" id="GO:0019005">
    <property type="term" value="C:SCF ubiquitin ligase complex"/>
    <property type="evidence" value="ECO:0007669"/>
    <property type="project" value="TreeGrafter"/>
</dbReference>
<dbReference type="Gene3D" id="1.20.1280.50">
    <property type="match status" value="1"/>
</dbReference>
<dbReference type="PANTHER" id="PTHR12874:SF9">
    <property type="entry name" value="F-BOX ONLY PROTEIN 48"/>
    <property type="match status" value="1"/>
</dbReference>
<keyword evidence="1" id="KW-0833">Ubl conjugation pathway</keyword>
<evidence type="ECO:0000313" key="4">
    <source>
        <dbReference type="EMBL" id="KIV80194.1"/>
    </source>
</evidence>
<dbReference type="InterPro" id="IPR036047">
    <property type="entry name" value="F-box-like_dom_sf"/>
</dbReference>
<name>A0A0D1YGS0_9EURO</name>
<protein>
    <recommendedName>
        <fullName evidence="3">F-box domain-containing protein</fullName>
    </recommendedName>
</protein>
<dbReference type="HOGENOM" id="CLU_017706_0_0_1"/>
<evidence type="ECO:0000256" key="2">
    <source>
        <dbReference type="SAM" id="MobiDB-lite"/>
    </source>
</evidence>
<proteinExistence type="predicted"/>
<dbReference type="GO" id="GO:0031146">
    <property type="term" value="P:SCF-dependent proteasomal ubiquitin-dependent protein catabolic process"/>
    <property type="evidence" value="ECO:0007669"/>
    <property type="project" value="TreeGrafter"/>
</dbReference>
<accession>A0A0D1YGS0</accession>
<feature type="region of interest" description="Disordered" evidence="2">
    <location>
        <begin position="415"/>
        <end position="434"/>
    </location>
</feature>
<feature type="compositionally biased region" description="Basic and acidic residues" evidence="2">
    <location>
        <begin position="14"/>
        <end position="51"/>
    </location>
</feature>
<feature type="region of interest" description="Disordered" evidence="2">
    <location>
        <begin position="148"/>
        <end position="189"/>
    </location>
</feature>
<dbReference type="Pfam" id="PF12937">
    <property type="entry name" value="F-box-like"/>
    <property type="match status" value="1"/>
</dbReference>
<dbReference type="InterPro" id="IPR045464">
    <property type="entry name" value="Hrt3/FBXO9_C"/>
</dbReference>
<evidence type="ECO:0000256" key="1">
    <source>
        <dbReference type="ARBA" id="ARBA00022786"/>
    </source>
</evidence>
<dbReference type="PANTHER" id="PTHR12874">
    <property type="entry name" value="F-BOX ONLY PROTEIN 48-RELATED"/>
    <property type="match status" value="1"/>
</dbReference>
<reference evidence="4 5" key="1">
    <citation type="submission" date="2015-01" db="EMBL/GenBank/DDBJ databases">
        <title>The Genome Sequence of Exophiala sideris CBS121828.</title>
        <authorList>
            <consortium name="The Broad Institute Genomics Platform"/>
            <person name="Cuomo C."/>
            <person name="de Hoog S."/>
            <person name="Gorbushina A."/>
            <person name="Stielow B."/>
            <person name="Teixiera M."/>
            <person name="Abouelleil A."/>
            <person name="Chapman S.B."/>
            <person name="Priest M."/>
            <person name="Young S.K."/>
            <person name="Wortman J."/>
            <person name="Nusbaum C."/>
            <person name="Birren B."/>
        </authorList>
    </citation>
    <scope>NUCLEOTIDE SEQUENCE [LARGE SCALE GENOMIC DNA]</scope>
    <source>
        <strain evidence="4 5">CBS 121828</strain>
    </source>
</reference>
<dbReference type="SUPFAM" id="SSF81383">
    <property type="entry name" value="F-box domain"/>
    <property type="match status" value="1"/>
</dbReference>
<dbReference type="OrthoDB" id="2117972at2759"/>
<dbReference type="PROSITE" id="PS50181">
    <property type="entry name" value="FBOX"/>
    <property type="match status" value="1"/>
</dbReference>
<dbReference type="Proteomes" id="UP000053599">
    <property type="component" value="Unassembled WGS sequence"/>
</dbReference>
<organism evidence="4 5">
    <name type="scientific">Exophiala sideris</name>
    <dbReference type="NCBI Taxonomy" id="1016849"/>
    <lineage>
        <taxon>Eukaryota</taxon>
        <taxon>Fungi</taxon>
        <taxon>Dikarya</taxon>
        <taxon>Ascomycota</taxon>
        <taxon>Pezizomycotina</taxon>
        <taxon>Eurotiomycetes</taxon>
        <taxon>Chaetothyriomycetidae</taxon>
        <taxon>Chaetothyriales</taxon>
        <taxon>Herpotrichiellaceae</taxon>
        <taxon>Exophiala</taxon>
    </lineage>
</organism>